<dbReference type="OrthoDB" id="1412524at2759"/>
<comment type="caution">
    <text evidence="2">The sequence shown here is derived from an EMBL/GenBank/DDBJ whole genome shotgun (WGS) entry which is preliminary data.</text>
</comment>
<feature type="compositionally biased region" description="Acidic residues" evidence="1">
    <location>
        <begin position="182"/>
        <end position="204"/>
    </location>
</feature>
<dbReference type="PANTHER" id="PTHR33710:SF71">
    <property type="entry name" value="ENDONUCLEASE_EXONUCLEASE_PHOSPHATASE DOMAIN-CONTAINING PROTEIN"/>
    <property type="match status" value="1"/>
</dbReference>
<proteinExistence type="predicted"/>
<dbReference type="InterPro" id="IPR036691">
    <property type="entry name" value="Endo/exonu/phosph_ase_sf"/>
</dbReference>
<dbReference type="EMBL" id="JABWDY010030452">
    <property type="protein sequence ID" value="KAF5185608.1"/>
    <property type="molecule type" value="Genomic_DNA"/>
</dbReference>
<name>A0A7J6VLY4_THATH</name>
<dbReference type="AlphaFoldDB" id="A0A7J6VLY4"/>
<evidence type="ECO:0008006" key="4">
    <source>
        <dbReference type="Google" id="ProtNLM"/>
    </source>
</evidence>
<reference evidence="2 3" key="1">
    <citation type="submission" date="2020-06" db="EMBL/GenBank/DDBJ databases">
        <title>Transcriptomic and genomic resources for Thalictrum thalictroides and T. hernandezii: Facilitating candidate gene discovery in an emerging model plant lineage.</title>
        <authorList>
            <person name="Arias T."/>
            <person name="Riano-Pachon D.M."/>
            <person name="Di Stilio V.S."/>
        </authorList>
    </citation>
    <scope>NUCLEOTIDE SEQUENCE [LARGE SCALE GENOMIC DNA]</scope>
    <source>
        <strain evidence="3">cv. WT478/WT964</strain>
        <tissue evidence="2">Leaves</tissue>
    </source>
</reference>
<dbReference type="SUPFAM" id="SSF56219">
    <property type="entry name" value="DNase I-like"/>
    <property type="match status" value="1"/>
</dbReference>
<organism evidence="2 3">
    <name type="scientific">Thalictrum thalictroides</name>
    <name type="common">Rue-anemone</name>
    <name type="synonym">Anemone thalictroides</name>
    <dbReference type="NCBI Taxonomy" id="46969"/>
    <lineage>
        <taxon>Eukaryota</taxon>
        <taxon>Viridiplantae</taxon>
        <taxon>Streptophyta</taxon>
        <taxon>Embryophyta</taxon>
        <taxon>Tracheophyta</taxon>
        <taxon>Spermatophyta</taxon>
        <taxon>Magnoliopsida</taxon>
        <taxon>Ranunculales</taxon>
        <taxon>Ranunculaceae</taxon>
        <taxon>Thalictroideae</taxon>
        <taxon>Thalictrum</taxon>
    </lineage>
</organism>
<evidence type="ECO:0000313" key="2">
    <source>
        <dbReference type="EMBL" id="KAF5185608.1"/>
    </source>
</evidence>
<evidence type="ECO:0000313" key="3">
    <source>
        <dbReference type="Proteomes" id="UP000554482"/>
    </source>
</evidence>
<evidence type="ECO:0000256" key="1">
    <source>
        <dbReference type="SAM" id="MobiDB-lite"/>
    </source>
</evidence>
<sequence length="504" mass="58019">MEISSLKKKFSKKVLKSGSIRLWGSSSIKKLSFSLVKTELAKKWNLKGQMEMELDGDMFYFGFHNDEDRSYVLDEAKGWQNAKGKWVCKQKPIPAPEKEIVKSPRKLDELNKNNTIDSFSSNRYAALITGLDAIPKENVVSAHENVEKEDEVEKHDSNESEASTNDASHNSKSNSMQASNKEEEEEEDEIENNSEDEVTLEDGFVDQLQKKKRNYTESSLSKENKNPKKVLTRLPINGVNSKDNPEPSGKIINCMNNGDKDPRGRVWILWDPNCLKVSKITSTNQFIQTYVNDLANNTNYFLTIVYARNARLARTALWNDLSDISYFCKDEWILLGDFNTCREARDKVEGSKLHPRDVRDLNDFMTAVELDELPTVGDFYSWSNRSVGEGRILIRIDRCLVNPKWQSTFSDSFVNYLHQVTGHDHPSFLPLVQDVWNAKVEGNPMIRLISKLKLLREILKAWSKKLFGNLSERTKLAKENLNRIEEEIQKRPLDLQLAEMEKKR</sequence>
<gene>
    <name evidence="2" type="ORF">FRX31_024805</name>
</gene>
<keyword evidence="3" id="KW-1185">Reference proteome</keyword>
<dbReference type="Proteomes" id="UP000554482">
    <property type="component" value="Unassembled WGS sequence"/>
</dbReference>
<dbReference type="PANTHER" id="PTHR33710">
    <property type="entry name" value="BNAC02G09200D PROTEIN"/>
    <property type="match status" value="1"/>
</dbReference>
<dbReference type="Gene3D" id="3.60.10.10">
    <property type="entry name" value="Endonuclease/exonuclease/phosphatase"/>
    <property type="match status" value="1"/>
</dbReference>
<feature type="compositionally biased region" description="Polar residues" evidence="1">
    <location>
        <begin position="160"/>
        <end position="179"/>
    </location>
</feature>
<accession>A0A7J6VLY4</accession>
<protein>
    <recommendedName>
        <fullName evidence="4">Dnase i-like superfamily protein</fullName>
    </recommendedName>
</protein>
<feature type="region of interest" description="Disordered" evidence="1">
    <location>
        <begin position="144"/>
        <end position="256"/>
    </location>
</feature>